<comment type="caution">
    <text evidence="4">The sequence shown here is derived from an EMBL/GenBank/DDBJ whole genome shotgun (WGS) entry which is preliminary data.</text>
</comment>
<dbReference type="AlphaFoldDB" id="A0A8T0PYB7"/>
<protein>
    <recommendedName>
        <fullName evidence="3">PLAT domain-containing protein</fullName>
    </recommendedName>
</protein>
<evidence type="ECO:0000313" key="4">
    <source>
        <dbReference type="EMBL" id="KAG2566085.1"/>
    </source>
</evidence>
<gene>
    <name evidence="4" type="ORF">PVAP13_7NG173800</name>
</gene>
<dbReference type="InterPro" id="IPR010417">
    <property type="entry name" value="Embryo-specific_ATS3"/>
</dbReference>
<feature type="domain" description="PLAT" evidence="3">
    <location>
        <begin position="28"/>
        <end position="157"/>
    </location>
</feature>
<name>A0A8T0PYB7_PANVG</name>
<reference evidence="4 5" key="1">
    <citation type="submission" date="2020-05" db="EMBL/GenBank/DDBJ databases">
        <title>WGS assembly of Panicum virgatum.</title>
        <authorList>
            <person name="Lovell J.T."/>
            <person name="Jenkins J."/>
            <person name="Shu S."/>
            <person name="Juenger T.E."/>
            <person name="Schmutz J."/>
        </authorList>
    </citation>
    <scope>NUCLEOTIDE SEQUENCE [LARGE SCALE GENOMIC DNA]</scope>
    <source>
        <strain evidence="5">cv. AP13</strain>
    </source>
</reference>
<keyword evidence="5" id="KW-1185">Reference proteome</keyword>
<sequence length="190" mass="21778">MGKIFVILLISLVFSARSSIASDDDDECYYVVKIQTGWQKKAGTDSRITFTMGDGGREITTNDLAKYCGTGGRFHNYFERGSLDEFRCPSLCLRHEPCLLYLESDMRGLGAGWYVEYVEAYMYPNRAATEYTYYHKFVVKDWLDSYPYNRWVLVNDTCTAWLDSYNSSYNNRGTLINDTPVLPADNAAIM</sequence>
<dbReference type="InterPro" id="IPR001024">
    <property type="entry name" value="PLAT/LH2_dom"/>
</dbReference>
<dbReference type="Proteomes" id="UP000823388">
    <property type="component" value="Chromosome 7N"/>
</dbReference>
<proteinExistence type="predicted"/>
<dbReference type="SUPFAM" id="SSF49723">
    <property type="entry name" value="Lipase/lipooxygenase domain (PLAT/LH2 domain)"/>
    <property type="match status" value="1"/>
</dbReference>
<dbReference type="PANTHER" id="PTHR31718:SF0">
    <property type="entry name" value="PLAT DOMAIN-CONTAINING PROTEIN 2"/>
    <property type="match status" value="1"/>
</dbReference>
<keyword evidence="2" id="KW-0732">Signal</keyword>
<dbReference type="Gene3D" id="2.60.60.20">
    <property type="entry name" value="PLAT/LH2 domain"/>
    <property type="match status" value="1"/>
</dbReference>
<evidence type="ECO:0000259" key="3">
    <source>
        <dbReference type="PROSITE" id="PS50095"/>
    </source>
</evidence>
<evidence type="ECO:0000313" key="5">
    <source>
        <dbReference type="Proteomes" id="UP000823388"/>
    </source>
</evidence>
<evidence type="ECO:0000256" key="1">
    <source>
        <dbReference type="PROSITE-ProRule" id="PRU00152"/>
    </source>
</evidence>
<dbReference type="PANTHER" id="PTHR31718">
    <property type="entry name" value="PLAT DOMAIN-CONTAINING PROTEIN"/>
    <property type="match status" value="1"/>
</dbReference>
<feature type="chain" id="PRO_5035944994" description="PLAT domain-containing protein" evidence="2">
    <location>
        <begin position="22"/>
        <end position="190"/>
    </location>
</feature>
<dbReference type="Pfam" id="PF06232">
    <property type="entry name" value="ATS3"/>
    <property type="match status" value="1"/>
</dbReference>
<dbReference type="OrthoDB" id="1631407at2759"/>
<organism evidence="4 5">
    <name type="scientific">Panicum virgatum</name>
    <name type="common">Blackwell switchgrass</name>
    <dbReference type="NCBI Taxonomy" id="38727"/>
    <lineage>
        <taxon>Eukaryota</taxon>
        <taxon>Viridiplantae</taxon>
        <taxon>Streptophyta</taxon>
        <taxon>Embryophyta</taxon>
        <taxon>Tracheophyta</taxon>
        <taxon>Spermatophyta</taxon>
        <taxon>Magnoliopsida</taxon>
        <taxon>Liliopsida</taxon>
        <taxon>Poales</taxon>
        <taxon>Poaceae</taxon>
        <taxon>PACMAD clade</taxon>
        <taxon>Panicoideae</taxon>
        <taxon>Panicodae</taxon>
        <taxon>Paniceae</taxon>
        <taxon>Panicinae</taxon>
        <taxon>Panicum</taxon>
        <taxon>Panicum sect. Hiantes</taxon>
    </lineage>
</organism>
<comment type="caution">
    <text evidence="1">Lacks conserved residue(s) required for the propagation of feature annotation.</text>
</comment>
<dbReference type="PROSITE" id="PS50095">
    <property type="entry name" value="PLAT"/>
    <property type="match status" value="1"/>
</dbReference>
<dbReference type="EMBL" id="CM029050">
    <property type="protein sequence ID" value="KAG2566085.1"/>
    <property type="molecule type" value="Genomic_DNA"/>
</dbReference>
<evidence type="ECO:0000256" key="2">
    <source>
        <dbReference type="SAM" id="SignalP"/>
    </source>
</evidence>
<feature type="signal peptide" evidence="2">
    <location>
        <begin position="1"/>
        <end position="21"/>
    </location>
</feature>
<dbReference type="InterPro" id="IPR036392">
    <property type="entry name" value="PLAT/LH2_dom_sf"/>
</dbReference>
<accession>A0A8T0PYB7</accession>